<evidence type="ECO:0000256" key="1">
    <source>
        <dbReference type="SAM" id="SignalP"/>
    </source>
</evidence>
<feature type="chain" id="PRO_5015122120" evidence="1">
    <location>
        <begin position="23"/>
        <end position="46"/>
    </location>
</feature>
<organism evidence="2">
    <name type="scientific">Rhizophora mucronata</name>
    <name type="common">Asiatic mangrove</name>
    <dbReference type="NCBI Taxonomy" id="61149"/>
    <lineage>
        <taxon>Eukaryota</taxon>
        <taxon>Viridiplantae</taxon>
        <taxon>Streptophyta</taxon>
        <taxon>Embryophyta</taxon>
        <taxon>Tracheophyta</taxon>
        <taxon>Spermatophyta</taxon>
        <taxon>Magnoliopsida</taxon>
        <taxon>eudicotyledons</taxon>
        <taxon>Gunneridae</taxon>
        <taxon>Pentapetalae</taxon>
        <taxon>rosids</taxon>
        <taxon>fabids</taxon>
        <taxon>Malpighiales</taxon>
        <taxon>Rhizophoraceae</taxon>
        <taxon>Rhizophora</taxon>
    </lineage>
</organism>
<dbReference type="AlphaFoldDB" id="A0A2P2NKY1"/>
<proteinExistence type="predicted"/>
<dbReference type="EMBL" id="GGEC01062576">
    <property type="protein sequence ID" value="MBX43060.1"/>
    <property type="molecule type" value="Transcribed_RNA"/>
</dbReference>
<feature type="signal peptide" evidence="1">
    <location>
        <begin position="1"/>
        <end position="22"/>
    </location>
</feature>
<name>A0A2P2NKY1_RHIMU</name>
<keyword evidence="1" id="KW-0732">Signal</keyword>
<protein>
    <submittedName>
        <fullName evidence="2">Uncharacterized protein</fullName>
    </submittedName>
</protein>
<accession>A0A2P2NKY1</accession>
<evidence type="ECO:0000313" key="2">
    <source>
        <dbReference type="EMBL" id="MBX43060.1"/>
    </source>
</evidence>
<reference evidence="2" key="1">
    <citation type="submission" date="2018-02" db="EMBL/GenBank/DDBJ databases">
        <title>Rhizophora mucronata_Transcriptome.</title>
        <authorList>
            <person name="Meera S.P."/>
            <person name="Sreeshan A."/>
            <person name="Augustine A."/>
        </authorList>
    </citation>
    <scope>NUCLEOTIDE SEQUENCE</scope>
    <source>
        <tissue evidence="2">Leaf</tissue>
    </source>
</reference>
<sequence>MISAFWWLKLAKYLLRQSFLTADEFALEPHANCSQLQLTTLVKTPY</sequence>